<dbReference type="RefSeq" id="WP_268760834.1">
    <property type="nucleotide sequence ID" value="NZ_CP113865.1"/>
</dbReference>
<reference evidence="1" key="1">
    <citation type="submission" date="2022-12" db="EMBL/GenBank/DDBJ databases">
        <authorList>
            <person name="Bing R.G."/>
            <person name="Willard D.J."/>
            <person name="Manesh M.J.H."/>
            <person name="Laemthong T."/>
            <person name="Crosby J.R."/>
            <person name="Kelly R.M."/>
        </authorList>
    </citation>
    <scope>NUCLEOTIDE SEQUENCE</scope>
    <source>
        <strain evidence="1">DSM 8990</strain>
    </source>
</reference>
<keyword evidence="2" id="KW-1185">Reference proteome</keyword>
<sequence length="40" mass="4342">MGIDISSQSNSILFIDDAGNHLIKKPFSLPNDQQGANELI</sequence>
<proteinExistence type="predicted"/>
<protein>
    <recommendedName>
        <fullName evidence="3">IS110 family transposase</fullName>
    </recommendedName>
</protein>
<gene>
    <name evidence="1" type="ORF">OTK00_000771</name>
</gene>
<accession>A0ABY7BR59</accession>
<evidence type="ECO:0000313" key="2">
    <source>
        <dbReference type="Proteomes" id="UP001164909"/>
    </source>
</evidence>
<evidence type="ECO:0000313" key="1">
    <source>
        <dbReference type="EMBL" id="WAM34556.1"/>
    </source>
</evidence>
<evidence type="ECO:0008006" key="3">
    <source>
        <dbReference type="Google" id="ProtNLM"/>
    </source>
</evidence>
<dbReference type="EMBL" id="CP113865">
    <property type="protein sequence ID" value="WAM34556.1"/>
    <property type="molecule type" value="Genomic_DNA"/>
</dbReference>
<name>A0ABY7BR59_9FIRM</name>
<dbReference type="Proteomes" id="UP001164909">
    <property type="component" value="Chromosome"/>
</dbReference>
<organism evidence="1 2">
    <name type="scientific">Caldicellulosiruptor morganii</name>
    <dbReference type="NCBI Taxonomy" id="1387555"/>
    <lineage>
        <taxon>Bacteria</taxon>
        <taxon>Bacillati</taxon>
        <taxon>Bacillota</taxon>
        <taxon>Bacillota incertae sedis</taxon>
        <taxon>Caldicellulosiruptorales</taxon>
        <taxon>Caldicellulosiruptoraceae</taxon>
        <taxon>Caldicellulosiruptor</taxon>
    </lineage>
</organism>